<dbReference type="Pfam" id="PF03626">
    <property type="entry name" value="COX4_pro"/>
    <property type="match status" value="1"/>
</dbReference>
<feature type="transmembrane region" description="Helical" evidence="6">
    <location>
        <begin position="45"/>
        <end position="66"/>
    </location>
</feature>
<dbReference type="GO" id="GO:0005886">
    <property type="term" value="C:plasma membrane"/>
    <property type="evidence" value="ECO:0007669"/>
    <property type="project" value="UniProtKB-SubCell"/>
</dbReference>
<comment type="subcellular location">
    <subcellularLocation>
        <location evidence="1">Cell membrane</location>
        <topology evidence="1">Multi-pass membrane protein</topology>
    </subcellularLocation>
</comment>
<keyword evidence="4 6" id="KW-1133">Transmembrane helix</keyword>
<dbReference type="Proteomes" id="UP000320496">
    <property type="component" value="Chromosome"/>
</dbReference>
<dbReference type="RefSeq" id="WP_145372387.1">
    <property type="nucleotide sequence ID" value="NZ_CP036275.1"/>
</dbReference>
<feature type="transmembrane region" description="Helical" evidence="6">
    <location>
        <begin position="17"/>
        <end position="38"/>
    </location>
</feature>
<protein>
    <submittedName>
        <fullName evidence="7">Uncharacterized protein</fullName>
    </submittedName>
</protein>
<proteinExistence type="predicted"/>
<accession>A0A517ZFB0</accession>
<gene>
    <name evidence="7" type="ORF">Mal4_55450</name>
</gene>
<keyword evidence="8" id="KW-1185">Reference proteome</keyword>
<dbReference type="EMBL" id="CP036275">
    <property type="protein sequence ID" value="QDU41180.1"/>
    <property type="molecule type" value="Genomic_DNA"/>
</dbReference>
<feature type="transmembrane region" description="Helical" evidence="6">
    <location>
        <begin position="72"/>
        <end position="93"/>
    </location>
</feature>
<evidence type="ECO:0000313" key="8">
    <source>
        <dbReference type="Proteomes" id="UP000320496"/>
    </source>
</evidence>
<sequence length="112" mass="12466">MDSHDSHEIAHVMPLKVLFTIFGALIFFTILTVALAQLDLGQYEIIVTMVIATIKASLVAVYFMHLRYDNPFNAVVFVFSLVFVALFLGFTLADVEQYQPDLIPVEDPVAGS</sequence>
<evidence type="ECO:0000256" key="3">
    <source>
        <dbReference type="ARBA" id="ARBA00022692"/>
    </source>
</evidence>
<evidence type="ECO:0000256" key="4">
    <source>
        <dbReference type="ARBA" id="ARBA00022989"/>
    </source>
</evidence>
<reference evidence="7 8" key="1">
    <citation type="submission" date="2019-02" db="EMBL/GenBank/DDBJ databases">
        <title>Deep-cultivation of Planctomycetes and their phenomic and genomic characterization uncovers novel biology.</title>
        <authorList>
            <person name="Wiegand S."/>
            <person name="Jogler M."/>
            <person name="Boedeker C."/>
            <person name="Pinto D."/>
            <person name="Vollmers J."/>
            <person name="Rivas-Marin E."/>
            <person name="Kohn T."/>
            <person name="Peeters S.H."/>
            <person name="Heuer A."/>
            <person name="Rast P."/>
            <person name="Oberbeckmann S."/>
            <person name="Bunk B."/>
            <person name="Jeske O."/>
            <person name="Meyerdierks A."/>
            <person name="Storesund J.E."/>
            <person name="Kallscheuer N."/>
            <person name="Luecker S."/>
            <person name="Lage O.M."/>
            <person name="Pohl T."/>
            <person name="Merkel B.J."/>
            <person name="Hornburger P."/>
            <person name="Mueller R.-W."/>
            <person name="Bruemmer F."/>
            <person name="Labrenz M."/>
            <person name="Spormann A.M."/>
            <person name="Op den Camp H."/>
            <person name="Overmann J."/>
            <person name="Amann R."/>
            <person name="Jetten M.S.M."/>
            <person name="Mascher T."/>
            <person name="Medema M.H."/>
            <person name="Devos D.P."/>
            <person name="Kaster A.-K."/>
            <person name="Ovreas L."/>
            <person name="Rohde M."/>
            <person name="Galperin M.Y."/>
            <person name="Jogler C."/>
        </authorList>
    </citation>
    <scope>NUCLEOTIDE SEQUENCE [LARGE SCALE GENOMIC DNA]</scope>
    <source>
        <strain evidence="7 8">Mal4</strain>
    </source>
</reference>
<keyword evidence="5 6" id="KW-0472">Membrane</keyword>
<evidence type="ECO:0000256" key="1">
    <source>
        <dbReference type="ARBA" id="ARBA00004651"/>
    </source>
</evidence>
<evidence type="ECO:0000313" key="7">
    <source>
        <dbReference type="EMBL" id="QDU41180.1"/>
    </source>
</evidence>
<dbReference type="NCBIfam" id="TIGR02229">
    <property type="entry name" value="caa3_sub_IV"/>
    <property type="match status" value="1"/>
</dbReference>
<dbReference type="InterPro" id="IPR011743">
    <property type="entry name" value="Caa3_sub_IV"/>
</dbReference>
<dbReference type="KEGG" id="mri:Mal4_55450"/>
<dbReference type="AlphaFoldDB" id="A0A517ZFB0"/>
<name>A0A517ZFB0_9PLAN</name>
<evidence type="ECO:0000256" key="6">
    <source>
        <dbReference type="SAM" id="Phobius"/>
    </source>
</evidence>
<organism evidence="7 8">
    <name type="scientific">Maioricimonas rarisocia</name>
    <dbReference type="NCBI Taxonomy" id="2528026"/>
    <lineage>
        <taxon>Bacteria</taxon>
        <taxon>Pseudomonadati</taxon>
        <taxon>Planctomycetota</taxon>
        <taxon>Planctomycetia</taxon>
        <taxon>Planctomycetales</taxon>
        <taxon>Planctomycetaceae</taxon>
        <taxon>Maioricimonas</taxon>
    </lineage>
</organism>
<evidence type="ECO:0000256" key="2">
    <source>
        <dbReference type="ARBA" id="ARBA00022475"/>
    </source>
</evidence>
<keyword evidence="3 6" id="KW-0812">Transmembrane</keyword>
<dbReference type="InterPro" id="IPR005171">
    <property type="entry name" value="Cyt_c_oxidase_su4_prok"/>
</dbReference>
<evidence type="ECO:0000256" key="5">
    <source>
        <dbReference type="ARBA" id="ARBA00023136"/>
    </source>
</evidence>
<keyword evidence="2" id="KW-1003">Cell membrane</keyword>
<dbReference type="OrthoDB" id="282123at2"/>